<keyword evidence="2" id="KW-1185">Reference proteome</keyword>
<gene>
    <name evidence="1" type="ORF">E3N88_26404</name>
</gene>
<evidence type="ECO:0000313" key="2">
    <source>
        <dbReference type="Proteomes" id="UP000326396"/>
    </source>
</evidence>
<reference evidence="1 2" key="1">
    <citation type="submission" date="2019-05" db="EMBL/GenBank/DDBJ databases">
        <title>Mikania micrantha, genome provides insights into the molecular mechanism of rapid growth.</title>
        <authorList>
            <person name="Liu B."/>
        </authorList>
    </citation>
    <scope>NUCLEOTIDE SEQUENCE [LARGE SCALE GENOMIC DNA]</scope>
    <source>
        <strain evidence="1">NLD-2019</strain>
        <tissue evidence="1">Leaf</tissue>
    </source>
</reference>
<dbReference type="EMBL" id="SZYD01000013">
    <property type="protein sequence ID" value="KAD4386235.1"/>
    <property type="molecule type" value="Genomic_DNA"/>
</dbReference>
<evidence type="ECO:0000313" key="1">
    <source>
        <dbReference type="EMBL" id="KAD4386235.1"/>
    </source>
</evidence>
<name>A0A5N6N7H0_9ASTR</name>
<proteinExistence type="predicted"/>
<comment type="caution">
    <text evidence="1">The sequence shown here is derived from an EMBL/GenBank/DDBJ whole genome shotgun (WGS) entry which is preliminary data.</text>
</comment>
<organism evidence="1 2">
    <name type="scientific">Mikania micrantha</name>
    <name type="common">bitter vine</name>
    <dbReference type="NCBI Taxonomy" id="192012"/>
    <lineage>
        <taxon>Eukaryota</taxon>
        <taxon>Viridiplantae</taxon>
        <taxon>Streptophyta</taxon>
        <taxon>Embryophyta</taxon>
        <taxon>Tracheophyta</taxon>
        <taxon>Spermatophyta</taxon>
        <taxon>Magnoliopsida</taxon>
        <taxon>eudicotyledons</taxon>
        <taxon>Gunneridae</taxon>
        <taxon>Pentapetalae</taxon>
        <taxon>asterids</taxon>
        <taxon>campanulids</taxon>
        <taxon>Asterales</taxon>
        <taxon>Asteraceae</taxon>
        <taxon>Asteroideae</taxon>
        <taxon>Heliantheae alliance</taxon>
        <taxon>Eupatorieae</taxon>
        <taxon>Mikania</taxon>
    </lineage>
</organism>
<accession>A0A5N6N7H0</accession>
<dbReference type="Proteomes" id="UP000326396">
    <property type="component" value="Linkage Group LG3"/>
</dbReference>
<sequence>MRGGVVPSNVIVYRPTQPSYNTNPVIVQFPRVYWCIGGCIRYCKIHERIGWLVVDREEFYVCLVMLANGTELSHQKRRAPSRMNLDKSYGEEGDERMWCLPMEFPYVCLEFKGVAEVVVTVLVEGGSNERRAGRRAGGWRQKEGSSELVVGWLVTASMETK</sequence>
<dbReference type="AlphaFoldDB" id="A0A5N6N7H0"/>
<protein>
    <submittedName>
        <fullName evidence="1">Uncharacterized protein</fullName>
    </submittedName>
</protein>